<reference evidence="1 2" key="1">
    <citation type="submission" date="2024-07" db="EMBL/GenBank/DDBJ databases">
        <authorList>
            <person name="Akdeniz Z."/>
        </authorList>
    </citation>
    <scope>NUCLEOTIDE SEQUENCE [LARGE SCALE GENOMIC DNA]</scope>
</reference>
<protein>
    <submittedName>
        <fullName evidence="1">Guanylate_kinase</fullName>
    </submittedName>
</protein>
<dbReference type="Gene3D" id="3.40.50.300">
    <property type="entry name" value="P-loop containing nucleotide triphosphate hydrolases"/>
    <property type="match status" value="1"/>
</dbReference>
<organism evidence="1 2">
    <name type="scientific">Hexamita inflata</name>
    <dbReference type="NCBI Taxonomy" id="28002"/>
    <lineage>
        <taxon>Eukaryota</taxon>
        <taxon>Metamonada</taxon>
        <taxon>Diplomonadida</taxon>
        <taxon>Hexamitidae</taxon>
        <taxon>Hexamitinae</taxon>
        <taxon>Hexamita</taxon>
    </lineage>
</organism>
<evidence type="ECO:0000313" key="1">
    <source>
        <dbReference type="EMBL" id="CAL6004072.1"/>
    </source>
</evidence>
<dbReference type="Proteomes" id="UP001642409">
    <property type="component" value="Unassembled WGS sequence"/>
</dbReference>
<gene>
    <name evidence="1" type="ORF">HINF_LOCUS18709</name>
</gene>
<name>A0ABP1I0J4_9EUKA</name>
<keyword evidence="2" id="KW-1185">Reference proteome</keyword>
<sequence>MQPTIVTYLKPSSSQKIVVLNGVTAVGKSTLFKNAFQRPQFKDKFGFSVSHTWQAKVIFQYQLYYLPILFQYFMPICVRDKYIFQLLKNYVCQKQKILRFFLISTYFLDCKQGVVTVFYSVILRVQM</sequence>
<comment type="caution">
    <text evidence="1">The sequence shown here is derived from an EMBL/GenBank/DDBJ whole genome shotgun (WGS) entry which is preliminary data.</text>
</comment>
<dbReference type="SUPFAM" id="SSF52540">
    <property type="entry name" value="P-loop containing nucleoside triphosphate hydrolases"/>
    <property type="match status" value="1"/>
</dbReference>
<evidence type="ECO:0000313" key="2">
    <source>
        <dbReference type="Proteomes" id="UP001642409"/>
    </source>
</evidence>
<accession>A0ABP1I0J4</accession>
<dbReference type="InterPro" id="IPR027417">
    <property type="entry name" value="P-loop_NTPase"/>
</dbReference>
<dbReference type="EMBL" id="CAXDID020000048">
    <property type="protein sequence ID" value="CAL6004072.1"/>
    <property type="molecule type" value="Genomic_DNA"/>
</dbReference>
<proteinExistence type="predicted"/>